<proteinExistence type="predicted"/>
<dbReference type="EMBL" id="JAEQNA010000018">
    <property type="protein sequence ID" value="MBL0423447.1"/>
    <property type="molecule type" value="Genomic_DNA"/>
</dbReference>
<name>A0A936ZM81_9BURK</name>
<accession>A0A936ZM81</accession>
<evidence type="ECO:0000313" key="1">
    <source>
        <dbReference type="EMBL" id="MBL0423447.1"/>
    </source>
</evidence>
<dbReference type="Proteomes" id="UP000613011">
    <property type="component" value="Unassembled WGS sequence"/>
</dbReference>
<protein>
    <submittedName>
        <fullName evidence="1">Type I restriction endonuclease subunit M</fullName>
    </submittedName>
</protein>
<reference evidence="1" key="1">
    <citation type="submission" date="2021-01" db="EMBL/GenBank/DDBJ databases">
        <title>Ramlibacter sp. strain AW1 16S ribosomal RNA gene Genome sequencing and assembly.</title>
        <authorList>
            <person name="Kang M."/>
        </authorList>
    </citation>
    <scope>NUCLEOTIDE SEQUENCE</scope>
    <source>
        <strain evidence="1">AW1</strain>
    </source>
</reference>
<gene>
    <name evidence="1" type="ORF">JI739_24150</name>
</gene>
<keyword evidence="1" id="KW-0540">Nuclease</keyword>
<keyword evidence="1" id="KW-0255">Endonuclease</keyword>
<dbReference type="GO" id="GO:0004519">
    <property type="term" value="F:endonuclease activity"/>
    <property type="evidence" value="ECO:0007669"/>
    <property type="project" value="UniProtKB-KW"/>
</dbReference>
<organism evidence="1 2">
    <name type="scientific">Ramlibacter aurantiacus</name>
    <dbReference type="NCBI Taxonomy" id="2801330"/>
    <lineage>
        <taxon>Bacteria</taxon>
        <taxon>Pseudomonadati</taxon>
        <taxon>Pseudomonadota</taxon>
        <taxon>Betaproteobacteria</taxon>
        <taxon>Burkholderiales</taxon>
        <taxon>Comamonadaceae</taxon>
        <taxon>Ramlibacter</taxon>
    </lineage>
</organism>
<evidence type="ECO:0000313" key="2">
    <source>
        <dbReference type="Proteomes" id="UP000613011"/>
    </source>
</evidence>
<dbReference type="RefSeq" id="WP_201686584.1">
    <property type="nucleotide sequence ID" value="NZ_JAEQNA010000018.1"/>
</dbReference>
<keyword evidence="2" id="KW-1185">Reference proteome</keyword>
<comment type="caution">
    <text evidence="1">The sequence shown here is derived from an EMBL/GenBank/DDBJ whole genome shotgun (WGS) entry which is preliminary data.</text>
</comment>
<sequence length="108" mass="12027">MALLPDQVVARDGGAPYLSTTMLFRLGTLYITPGATELLRDGPLPLHFVRLHVNGIWGDLADEDRKANLRAMVYDERILSAYVVKDTKLYVITEADRSSTTVLLASEY</sequence>
<dbReference type="AlphaFoldDB" id="A0A936ZM81"/>
<keyword evidence="1" id="KW-0378">Hydrolase</keyword>